<keyword evidence="2" id="KW-1185">Reference proteome</keyword>
<dbReference type="RefSeq" id="XP_001882273.1">
    <property type="nucleotide sequence ID" value="XM_001882238.1"/>
</dbReference>
<protein>
    <submittedName>
        <fullName evidence="1">Predicted protein</fullName>
    </submittedName>
</protein>
<dbReference type="HOGENOM" id="CLU_1447920_0_0_1"/>
<accession>B0DEB2</accession>
<dbReference type="GeneID" id="6077979"/>
<dbReference type="KEGG" id="lbc:LACBIDRAFT_328247"/>
<proteinExistence type="predicted"/>
<dbReference type="AlphaFoldDB" id="B0DEB2"/>
<sequence>MVLRVIMMNLKNQKRVGVGRYRILGLNRHYHDIIRHKALGMKEDLIQYAAQLDQACYENANCRVTAWGAVLTAHVLTAHPDLRIILVWISIVDPLSCNSPLNSKVDYRSAGWGAAFNAYLGHRKEEVITNYAALVQVRVCKDPKHQVGARGADPAVYPIRTIDHAAPVWAHTQNVFTIGSLCNRRET</sequence>
<dbReference type="InParanoid" id="B0DEB2"/>
<organism evidence="2">
    <name type="scientific">Laccaria bicolor (strain S238N-H82 / ATCC MYA-4686)</name>
    <name type="common">Bicoloured deceiver</name>
    <name type="synonym">Laccaria laccata var. bicolor</name>
    <dbReference type="NCBI Taxonomy" id="486041"/>
    <lineage>
        <taxon>Eukaryota</taxon>
        <taxon>Fungi</taxon>
        <taxon>Dikarya</taxon>
        <taxon>Basidiomycota</taxon>
        <taxon>Agaricomycotina</taxon>
        <taxon>Agaricomycetes</taxon>
        <taxon>Agaricomycetidae</taxon>
        <taxon>Agaricales</taxon>
        <taxon>Agaricineae</taxon>
        <taxon>Hydnangiaceae</taxon>
        <taxon>Laccaria</taxon>
    </lineage>
</organism>
<gene>
    <name evidence="1" type="ORF">LACBIDRAFT_328247</name>
</gene>
<name>B0DEB2_LACBS</name>
<evidence type="ECO:0000313" key="1">
    <source>
        <dbReference type="EMBL" id="EDR06900.1"/>
    </source>
</evidence>
<reference evidence="1 2" key="1">
    <citation type="journal article" date="2008" name="Nature">
        <title>The genome of Laccaria bicolor provides insights into mycorrhizal symbiosis.</title>
        <authorList>
            <person name="Martin F."/>
            <person name="Aerts A."/>
            <person name="Ahren D."/>
            <person name="Brun A."/>
            <person name="Danchin E.G.J."/>
            <person name="Duchaussoy F."/>
            <person name="Gibon J."/>
            <person name="Kohler A."/>
            <person name="Lindquist E."/>
            <person name="Pereda V."/>
            <person name="Salamov A."/>
            <person name="Shapiro H.J."/>
            <person name="Wuyts J."/>
            <person name="Blaudez D."/>
            <person name="Buee M."/>
            <person name="Brokstein P."/>
            <person name="Canbaeck B."/>
            <person name="Cohen D."/>
            <person name="Courty P.E."/>
            <person name="Coutinho P.M."/>
            <person name="Delaruelle C."/>
            <person name="Detter J.C."/>
            <person name="Deveau A."/>
            <person name="DiFazio S."/>
            <person name="Duplessis S."/>
            <person name="Fraissinet-Tachet L."/>
            <person name="Lucic E."/>
            <person name="Frey-Klett P."/>
            <person name="Fourrey C."/>
            <person name="Feussner I."/>
            <person name="Gay G."/>
            <person name="Grimwood J."/>
            <person name="Hoegger P.J."/>
            <person name="Jain P."/>
            <person name="Kilaru S."/>
            <person name="Labbe J."/>
            <person name="Lin Y.C."/>
            <person name="Legue V."/>
            <person name="Le Tacon F."/>
            <person name="Marmeisse R."/>
            <person name="Melayah D."/>
            <person name="Montanini B."/>
            <person name="Muratet M."/>
            <person name="Nehls U."/>
            <person name="Niculita-Hirzel H."/>
            <person name="Oudot-Le Secq M.P."/>
            <person name="Peter M."/>
            <person name="Quesneville H."/>
            <person name="Rajashekar B."/>
            <person name="Reich M."/>
            <person name="Rouhier N."/>
            <person name="Schmutz J."/>
            <person name="Yin T."/>
            <person name="Chalot M."/>
            <person name="Henrissat B."/>
            <person name="Kuees U."/>
            <person name="Lucas S."/>
            <person name="Van de Peer Y."/>
            <person name="Podila G.K."/>
            <person name="Polle A."/>
            <person name="Pukkila P.J."/>
            <person name="Richardson P.M."/>
            <person name="Rouze P."/>
            <person name="Sanders I.R."/>
            <person name="Stajich J.E."/>
            <person name="Tunlid A."/>
            <person name="Tuskan G."/>
            <person name="Grigoriev I.V."/>
        </authorList>
    </citation>
    <scope>NUCLEOTIDE SEQUENCE [LARGE SCALE GENOMIC DNA]</scope>
    <source>
        <strain evidence="2">S238N-H82 / ATCC MYA-4686</strain>
    </source>
</reference>
<dbReference type="EMBL" id="DS547106">
    <property type="protein sequence ID" value="EDR06900.1"/>
    <property type="molecule type" value="Genomic_DNA"/>
</dbReference>
<evidence type="ECO:0000313" key="2">
    <source>
        <dbReference type="Proteomes" id="UP000001194"/>
    </source>
</evidence>
<dbReference type="Proteomes" id="UP000001194">
    <property type="component" value="Unassembled WGS sequence"/>
</dbReference>